<organism evidence="2 3">
    <name type="scientific">Echinococcus multilocularis</name>
    <name type="common">Fox tapeworm</name>
    <dbReference type="NCBI Taxonomy" id="6211"/>
    <lineage>
        <taxon>Eukaryota</taxon>
        <taxon>Metazoa</taxon>
        <taxon>Spiralia</taxon>
        <taxon>Lophotrochozoa</taxon>
        <taxon>Platyhelminthes</taxon>
        <taxon>Cestoda</taxon>
        <taxon>Eucestoda</taxon>
        <taxon>Cyclophyllidea</taxon>
        <taxon>Taeniidae</taxon>
        <taxon>Echinococcus</taxon>
    </lineage>
</organism>
<keyword evidence="3" id="KW-1185">Reference proteome</keyword>
<name>A0A0S4MMA1_ECHMU</name>
<feature type="region of interest" description="Disordered" evidence="1">
    <location>
        <begin position="157"/>
        <end position="183"/>
    </location>
</feature>
<proteinExistence type="predicted"/>
<evidence type="ECO:0000256" key="1">
    <source>
        <dbReference type="SAM" id="MobiDB-lite"/>
    </source>
</evidence>
<feature type="compositionally biased region" description="Acidic residues" evidence="1">
    <location>
        <begin position="160"/>
        <end position="175"/>
    </location>
</feature>
<reference evidence="2" key="2">
    <citation type="submission" date="2015-11" db="EMBL/GenBank/DDBJ databases">
        <authorList>
            <person name="Zhang Y."/>
            <person name="Guo Z."/>
        </authorList>
    </citation>
    <scope>NUCLEOTIDE SEQUENCE</scope>
</reference>
<protein>
    <submittedName>
        <fullName evidence="2">Ubiquitin specific peptidase 30 (C19 family)</fullName>
    </submittedName>
</protein>
<sequence>MATWLSGVLYSGASRRNPLSSVSYGDGKRPVTASVKSQLRLLPRQKPVLSVDCFASMTATTMITTKSPHVIYIHRVVSLHYILRSVVVHHGNTLYVCHFVAYQLQMERGVEGAIANEWILSSDRYVDLVPFTSVQDCQVPKMPVYFFPDAMHSSTSTECMTDEEGMDEVGEEDELLEKATKLK</sequence>
<dbReference type="SUPFAM" id="SSF54001">
    <property type="entry name" value="Cysteine proteinases"/>
    <property type="match status" value="1"/>
</dbReference>
<dbReference type="AlphaFoldDB" id="A0A0S4MMA1"/>
<evidence type="ECO:0000313" key="3">
    <source>
        <dbReference type="Proteomes" id="UP000017246"/>
    </source>
</evidence>
<dbReference type="InterPro" id="IPR038765">
    <property type="entry name" value="Papain-like_cys_pep_sf"/>
</dbReference>
<dbReference type="Gene3D" id="3.90.70.10">
    <property type="entry name" value="Cysteine proteinases"/>
    <property type="match status" value="1"/>
</dbReference>
<evidence type="ECO:0000313" key="2">
    <source>
        <dbReference type="EMBL" id="CUT98450.1"/>
    </source>
</evidence>
<dbReference type="OrthoDB" id="10540232at2759"/>
<dbReference type="Proteomes" id="UP000017246">
    <property type="component" value="Unassembled WGS sequence"/>
</dbReference>
<dbReference type="STRING" id="6211.A0A0S4MMA1"/>
<dbReference type="EMBL" id="LN901921">
    <property type="protein sequence ID" value="CUT98450.1"/>
    <property type="molecule type" value="Genomic_DNA"/>
</dbReference>
<accession>A0A0S4MMA1</accession>
<reference evidence="2" key="1">
    <citation type="journal article" date="2013" name="Nature">
        <title>The genomes of four tapeworm species reveal adaptations to parasitism.</title>
        <authorList>
            <person name="Tsai I.J."/>
            <person name="Zarowiecki M."/>
            <person name="Holroyd N."/>
            <person name="Garciarrubio A."/>
            <person name="Sanchez-Flores A."/>
            <person name="Brooks K.L."/>
            <person name="Tracey A."/>
            <person name="Bobes R.J."/>
            <person name="Fragoso G."/>
            <person name="Sciutto E."/>
            <person name="Aslett M."/>
            <person name="Beasley H."/>
            <person name="Bennett H.M."/>
            <person name="Cai J."/>
            <person name="Camicia F."/>
            <person name="Clark R."/>
            <person name="Cucher M."/>
            <person name="De Silva N."/>
            <person name="Day T.A."/>
            <person name="Deplazes P."/>
            <person name="Estrada K."/>
            <person name="Fernandez C."/>
            <person name="Holland P.W."/>
            <person name="Hou J."/>
            <person name="Hu S."/>
            <person name="Huckvale T."/>
            <person name="Hung S.S."/>
            <person name="Kamenetzky L."/>
            <person name="Keane J.A."/>
            <person name="Kiss F."/>
            <person name="Koziol U."/>
            <person name="Lambert O."/>
            <person name="Liu K."/>
            <person name="Luo X."/>
            <person name="Luo Y."/>
            <person name="Macchiaroli N."/>
            <person name="Nichol S."/>
            <person name="Paps J."/>
            <person name="Parkinson J."/>
            <person name="Pouchkina-Stantcheva N."/>
            <person name="Riddiford N."/>
            <person name="Rosenzvit M."/>
            <person name="Salinas G."/>
            <person name="Wasmuth J.D."/>
            <person name="Zamanian M."/>
            <person name="Zheng Y."/>
            <person name="Cai X."/>
            <person name="Soberon X."/>
            <person name="Olson P.D."/>
            <person name="Laclette J.P."/>
            <person name="Brehm K."/>
            <person name="Berriman M."/>
            <person name="Garciarrubio A."/>
            <person name="Bobes R.J."/>
            <person name="Fragoso G."/>
            <person name="Sanchez-Flores A."/>
            <person name="Estrada K."/>
            <person name="Cevallos M.A."/>
            <person name="Morett E."/>
            <person name="Gonzalez V."/>
            <person name="Portillo T."/>
            <person name="Ochoa-Leyva A."/>
            <person name="Jose M.V."/>
            <person name="Sciutto E."/>
            <person name="Landa A."/>
            <person name="Jimenez L."/>
            <person name="Valdes V."/>
            <person name="Carrero J.C."/>
            <person name="Larralde C."/>
            <person name="Morales-Montor J."/>
            <person name="Limon-Lason J."/>
            <person name="Soberon X."/>
            <person name="Laclette J.P."/>
        </authorList>
    </citation>
    <scope>NUCLEOTIDE SEQUENCE [LARGE SCALE GENOMIC DNA]</scope>
</reference>